<dbReference type="InterPro" id="IPR036071">
    <property type="entry name" value="AMMECR1_dom_sf"/>
</dbReference>
<dbReference type="eggNOG" id="COG2078">
    <property type="taxonomic scope" value="Bacteria"/>
</dbReference>
<dbReference type="Pfam" id="PF01871">
    <property type="entry name" value="AMMECR1"/>
    <property type="match status" value="1"/>
</dbReference>
<dbReference type="SUPFAM" id="SSF143447">
    <property type="entry name" value="AMMECR1-like"/>
    <property type="match status" value="1"/>
</dbReference>
<dbReference type="PANTHER" id="PTHR13016:SF0">
    <property type="entry name" value="AMME SYNDROME CANDIDATE GENE 1 PROTEIN"/>
    <property type="match status" value="1"/>
</dbReference>
<name>H1D0D9_9FIRM</name>
<dbReference type="InterPro" id="IPR027485">
    <property type="entry name" value="AMMECR1_N"/>
</dbReference>
<comment type="caution">
    <text evidence="2">The sequence shown here is derived from an EMBL/GenBank/DDBJ whole genome shotgun (WGS) entry which is preliminary data.</text>
</comment>
<gene>
    <name evidence="2" type="ORF">HMPREF9453_01077</name>
</gene>
<dbReference type="InterPro" id="IPR004183">
    <property type="entry name" value="Xdiol_dOase_suB"/>
</dbReference>
<sequence>MDTTCMAAGLFPHPPIMIPEIGGKELSRMALTVKTEEEAMKRMVEKGIDTVVIISPHNLCFYDGPALFLAPSISGNLSAFGRPDVSMTLSIDPMLSEAILKEAEPLIPLHRVDEAEAARYGKTLTVDWGTFVPMYYLLKAGFQGRAVMLSPCFSNYEINEILGTIVERSAAKLGRKIGVIASGDLSHKLTKDSPNGYTPKGILFDQAVMDALKRRDKKPLTSMTPDFIDEIAMCGLPSVYFLFGVLGHRKAAMPCFSHEGPFGVGYGVCLYLPEKEPEKEEIHDERVKLARESIRYFLDHGKIMKTPHDLLPELKSRAGAFVSLHKFGALRGCIGTFLPCYDNVAEEIIHNAKAAACDDPRFPPLSARELSDLTISVDILSTPEPASLSDLDAKKYGVIVEKGTRRGLLLPDLDGVDTPEEQIAIAKRKAGIEPEESVKLYRFHVKRYY</sequence>
<accession>H1D0D9</accession>
<dbReference type="EMBL" id="ADLT01000033">
    <property type="protein sequence ID" value="EHO62995.1"/>
    <property type="molecule type" value="Genomic_DNA"/>
</dbReference>
<dbReference type="PANTHER" id="PTHR13016">
    <property type="entry name" value="AMMECR1 HOMOLOG"/>
    <property type="match status" value="1"/>
</dbReference>
<dbReference type="PATRIC" id="fig|742743.3.peg.1093"/>
<dbReference type="SUPFAM" id="SSF53213">
    <property type="entry name" value="LigB-like"/>
    <property type="match status" value="1"/>
</dbReference>
<evidence type="ECO:0000259" key="1">
    <source>
        <dbReference type="PROSITE" id="PS51112"/>
    </source>
</evidence>
<dbReference type="GO" id="GO:0016702">
    <property type="term" value="F:oxidoreductase activity, acting on single donors with incorporation of molecular oxygen, incorporation of two atoms of oxygen"/>
    <property type="evidence" value="ECO:0007669"/>
    <property type="project" value="UniProtKB-ARBA"/>
</dbReference>
<feature type="domain" description="AMMECR1" evidence="1">
    <location>
        <begin position="281"/>
        <end position="449"/>
    </location>
</feature>
<dbReference type="Proteomes" id="UP000003277">
    <property type="component" value="Unassembled WGS sequence"/>
</dbReference>
<dbReference type="NCBIfam" id="TIGR04335">
    <property type="entry name" value="AmmeMemoSam_A"/>
    <property type="match status" value="1"/>
</dbReference>
<dbReference type="STRING" id="742743.HMPREF9453_01077"/>
<keyword evidence="3" id="KW-1185">Reference proteome</keyword>
<dbReference type="InterPro" id="IPR027623">
    <property type="entry name" value="AmmeMemoSam_A"/>
</dbReference>
<dbReference type="InterPro" id="IPR023473">
    <property type="entry name" value="AMMECR1"/>
</dbReference>
<dbReference type="Gene3D" id="3.40.830.10">
    <property type="entry name" value="LigB-like"/>
    <property type="match status" value="1"/>
</dbReference>
<protein>
    <recommendedName>
        <fullName evidence="1">AMMECR1 domain-containing protein</fullName>
    </recommendedName>
</protein>
<reference evidence="2 3" key="1">
    <citation type="submission" date="2011-11" db="EMBL/GenBank/DDBJ databases">
        <title>The Genome Sequence of Dialister succinatiphilus YIT 11850.</title>
        <authorList>
            <consortium name="The Broad Institute Genome Sequencing Platform"/>
            <person name="Earl A."/>
            <person name="Ward D."/>
            <person name="Feldgarden M."/>
            <person name="Gevers D."/>
            <person name="Morotomi M."/>
            <person name="Young S.K."/>
            <person name="Zeng Q."/>
            <person name="Gargeya S."/>
            <person name="Fitzgerald M."/>
            <person name="Haas B."/>
            <person name="Abouelleil A."/>
            <person name="Alvarado L."/>
            <person name="Arachchi H.M."/>
            <person name="Berlin A."/>
            <person name="Brown A."/>
            <person name="Chapman S.B."/>
            <person name="Dunbar C."/>
            <person name="Gearin G."/>
            <person name="Goldberg J."/>
            <person name="Griggs A."/>
            <person name="Gujja S."/>
            <person name="Heiman D."/>
            <person name="Howarth C."/>
            <person name="Lui A."/>
            <person name="MacDonald P.J.P."/>
            <person name="Montmayeur A."/>
            <person name="Murphy C."/>
            <person name="Neiman D."/>
            <person name="Pearson M."/>
            <person name="Priest M."/>
            <person name="Roberts A."/>
            <person name="Saif S."/>
            <person name="Shea T."/>
            <person name="Sisk P."/>
            <person name="Stolte C."/>
            <person name="Sykes S."/>
            <person name="Wortman J."/>
            <person name="Nusbaum C."/>
            <person name="Birren B."/>
        </authorList>
    </citation>
    <scope>NUCLEOTIDE SEQUENCE [LARGE SCALE GENOMIC DNA]</scope>
    <source>
        <strain evidence="2 3">YIT 11850</strain>
    </source>
</reference>
<proteinExistence type="predicted"/>
<dbReference type="HOGENOM" id="CLU_048702_0_0_9"/>
<dbReference type="GO" id="GO:0008198">
    <property type="term" value="F:ferrous iron binding"/>
    <property type="evidence" value="ECO:0007669"/>
    <property type="project" value="InterPro"/>
</dbReference>
<dbReference type="AlphaFoldDB" id="H1D0D9"/>
<dbReference type="CDD" id="cd07951">
    <property type="entry name" value="ED_3B_N_AMMECR1"/>
    <property type="match status" value="1"/>
</dbReference>
<dbReference type="Pfam" id="PF02900">
    <property type="entry name" value="LigB"/>
    <property type="match status" value="1"/>
</dbReference>
<dbReference type="InterPro" id="IPR002733">
    <property type="entry name" value="AMMECR1_domain"/>
</dbReference>
<dbReference type="PROSITE" id="PS51112">
    <property type="entry name" value="AMMECR1"/>
    <property type="match status" value="1"/>
</dbReference>
<evidence type="ECO:0000313" key="2">
    <source>
        <dbReference type="EMBL" id="EHO62995.1"/>
    </source>
</evidence>
<dbReference type="Gene3D" id="3.30.700.20">
    <property type="entry name" value="Hypothetical protein ph0010, domain 1"/>
    <property type="match status" value="1"/>
</dbReference>
<dbReference type="eggNOG" id="COG3885">
    <property type="taxonomic scope" value="Bacteria"/>
</dbReference>
<evidence type="ECO:0000313" key="3">
    <source>
        <dbReference type="Proteomes" id="UP000003277"/>
    </source>
</evidence>
<dbReference type="OrthoDB" id="159752at2"/>
<dbReference type="Gene3D" id="3.30.1490.150">
    <property type="entry name" value="Hypothetical protein ph0010, domain 2"/>
    <property type="match status" value="1"/>
</dbReference>
<dbReference type="RefSeq" id="WP_008859572.1">
    <property type="nucleotide sequence ID" value="NZ_JH591188.1"/>
</dbReference>
<organism evidence="2 3">
    <name type="scientific">Dialister succinatiphilus YIT 11850</name>
    <dbReference type="NCBI Taxonomy" id="742743"/>
    <lineage>
        <taxon>Bacteria</taxon>
        <taxon>Bacillati</taxon>
        <taxon>Bacillota</taxon>
        <taxon>Negativicutes</taxon>
        <taxon>Veillonellales</taxon>
        <taxon>Veillonellaceae</taxon>
        <taxon>Dialister</taxon>
    </lineage>
</organism>